<dbReference type="AlphaFoldDB" id="A0AAU9ITT3"/>
<gene>
    <name evidence="2" type="ORF">BSTOLATCC_MIC20219</name>
</gene>
<keyword evidence="3" id="KW-1185">Reference proteome</keyword>
<dbReference type="InterPro" id="IPR051291">
    <property type="entry name" value="CIMAP"/>
</dbReference>
<organism evidence="2 3">
    <name type="scientific">Blepharisma stoltei</name>
    <dbReference type="NCBI Taxonomy" id="1481888"/>
    <lineage>
        <taxon>Eukaryota</taxon>
        <taxon>Sar</taxon>
        <taxon>Alveolata</taxon>
        <taxon>Ciliophora</taxon>
        <taxon>Postciliodesmatophora</taxon>
        <taxon>Heterotrichea</taxon>
        <taxon>Heterotrichida</taxon>
        <taxon>Blepharismidae</taxon>
        <taxon>Blepharisma</taxon>
    </lineage>
</organism>
<evidence type="ECO:0000256" key="1">
    <source>
        <dbReference type="SAM" id="MobiDB-lite"/>
    </source>
</evidence>
<comment type="caution">
    <text evidence="2">The sequence shown here is derived from an EMBL/GenBank/DDBJ whole genome shotgun (WGS) entry which is preliminary data.</text>
</comment>
<dbReference type="Pfam" id="PF07004">
    <property type="entry name" value="SHIPPO-rpt"/>
    <property type="match status" value="3"/>
</dbReference>
<name>A0AAU9ITT3_9CILI</name>
<reference evidence="2" key="1">
    <citation type="submission" date="2021-09" db="EMBL/GenBank/DDBJ databases">
        <authorList>
            <consortium name="AG Swart"/>
            <person name="Singh M."/>
            <person name="Singh A."/>
            <person name="Seah K."/>
            <person name="Emmerich C."/>
        </authorList>
    </citation>
    <scope>NUCLEOTIDE SEQUENCE</scope>
    <source>
        <strain evidence="2">ATCC30299</strain>
    </source>
</reference>
<proteinExistence type="predicted"/>
<protein>
    <submittedName>
        <fullName evidence="2">Uncharacterized protein</fullName>
    </submittedName>
</protein>
<dbReference type="InterPro" id="IPR010736">
    <property type="entry name" value="SHIPPO-rpt"/>
</dbReference>
<feature type="region of interest" description="Disordered" evidence="1">
    <location>
        <begin position="223"/>
        <end position="253"/>
    </location>
</feature>
<evidence type="ECO:0000313" key="2">
    <source>
        <dbReference type="EMBL" id="CAG9317914.1"/>
    </source>
</evidence>
<feature type="region of interest" description="Disordered" evidence="1">
    <location>
        <begin position="1"/>
        <end position="34"/>
    </location>
</feature>
<dbReference type="Proteomes" id="UP001162131">
    <property type="component" value="Unassembled WGS sequence"/>
</dbReference>
<evidence type="ECO:0000313" key="3">
    <source>
        <dbReference type="Proteomes" id="UP001162131"/>
    </source>
</evidence>
<dbReference type="PANTHER" id="PTHR21580">
    <property type="entry name" value="SHIPPO-1-RELATED"/>
    <property type="match status" value="1"/>
</dbReference>
<dbReference type="EMBL" id="CAJZBQ010000019">
    <property type="protein sequence ID" value="CAG9317914.1"/>
    <property type="molecule type" value="Genomic_DNA"/>
</dbReference>
<accession>A0AAU9ITT3</accession>
<sequence>METSSSLPQLQTRSSLFTSPRNNLQSSQNRPLTGASMISSNGVFGQSATTLTRSVIHWSFSKAKRFHDDANDTSEVPIPNLGSTLSPRATTQGYGGRYQWKAVESPPPNAYEPKSNLFSRSGPIMHKRLNSEETGRESWDCHRDIPGPGQYEISREVSGKNKGFLLKSRCEAIDSRKIVPGPNYYTPRLSLAYKNRFSNIGFGFGGRYKFTNKELSMVPGPGTYEASSRFDKKNPQNRPGQKIKKPLENVFMP</sequence>